<protein>
    <submittedName>
        <fullName evidence="1">Uncharacterized protein</fullName>
    </submittedName>
</protein>
<sequence length="62" mass="7462">MTIQWTGVDCPICQAMNCSQVYDEEDNEITWECRECNHFWLEPIDAEKPTRTELNQRRNDVR</sequence>
<dbReference type="EMBL" id="MW394391">
    <property type="protein sequence ID" value="QQV92345.1"/>
    <property type="molecule type" value="Genomic_DNA"/>
</dbReference>
<proteinExistence type="predicted"/>
<gene>
    <name evidence="1" type="ORF">vBKpMFBKp24_038</name>
</gene>
<evidence type="ECO:0000313" key="2">
    <source>
        <dbReference type="Proteomes" id="UP000596381"/>
    </source>
</evidence>
<name>A0A7U0GBX2_9CAUD</name>
<evidence type="ECO:0000313" key="1">
    <source>
        <dbReference type="EMBL" id="QQV92345.1"/>
    </source>
</evidence>
<dbReference type="Proteomes" id="UP000596381">
    <property type="component" value="Segment"/>
</dbReference>
<accession>A0A7U0GBX2</accession>
<keyword evidence="2" id="KW-1185">Reference proteome</keyword>
<organism evidence="1 2">
    <name type="scientific">Klebsiella phage vB_KpM_FBKp24</name>
    <dbReference type="NCBI Taxonomy" id="2801834"/>
    <lineage>
        <taxon>Viruses</taxon>
        <taxon>Duplodnaviria</taxon>
        <taxon>Heunggongvirae</taxon>
        <taxon>Uroviricota</taxon>
        <taxon>Caudoviricetes</taxon>
        <taxon>Chimalliviridae</taxon>
        <taxon>Maaswegvirus</taxon>
        <taxon>Maaswegvirus Kp24</taxon>
    </lineage>
</organism>
<reference evidence="1 2" key="1">
    <citation type="submission" date="2020-12" db="EMBL/GenBank/DDBJ databases">
        <title>Genomic characterization of four novel bacteriophages infecting Klebsiella pneumoniae.</title>
        <authorList>
            <person name="Estrada Bonilla B."/>
            <person name="Costa A.R."/>
            <person name="van Rossum T."/>
            <person name="Hagedoorn S."/>
            <person name="Wallinga H."/>
            <person name="Xiao M."/>
            <person name="Song W."/>
            <person name="Haas P.-J."/>
            <person name="Nobrega F.L."/>
            <person name="Brouns S.J.J."/>
        </authorList>
    </citation>
    <scope>NUCLEOTIDE SEQUENCE [LARGE SCALE GENOMIC DNA]</scope>
</reference>